<dbReference type="InterPro" id="IPR017557">
    <property type="entry name" value="Holo-ACP_synthase"/>
</dbReference>
<dbReference type="InterPro" id="IPR049180">
    <property type="entry name" value="MdcG_C"/>
</dbReference>
<feature type="domain" description="Phosphoribosyl-dephospho-CoA transferase MdcG N-terminal" evidence="4">
    <location>
        <begin position="23"/>
        <end position="95"/>
    </location>
</feature>
<name>A0A2A4EMZ6_9BURK</name>
<dbReference type="Pfam" id="PF10620">
    <property type="entry name" value="MdcG"/>
    <property type="match status" value="1"/>
</dbReference>
<dbReference type="InterPro" id="IPR048903">
    <property type="entry name" value="MdcG_N"/>
</dbReference>
<reference evidence="5 6" key="1">
    <citation type="submission" date="2017-01" db="EMBL/GenBank/DDBJ databases">
        <title>Whole-Genome Shotgun Sequencing of Two beta-Proteobacterial Species in Search of the Bulgecin Biosynthetic Cluster.</title>
        <authorList>
            <person name="Horsman M.E."/>
            <person name="Marous D.R."/>
            <person name="Li R."/>
            <person name="Oliver R.A."/>
            <person name="Byun B."/>
            <person name="Emrich S.J."/>
            <person name="Boggess B."/>
            <person name="Townsend C.A."/>
            <person name="Mobashery S."/>
        </authorList>
    </citation>
    <scope>NUCLEOTIDE SEQUENCE [LARGE SCALE GENOMIC DNA]</scope>
    <source>
        <strain evidence="5 6">ATCC 31363</strain>
    </source>
</reference>
<comment type="caution">
    <text evidence="5">The sequence shown here is derived from an EMBL/GenBank/DDBJ whole genome shotgun (WGS) entry which is preliminary data.</text>
</comment>
<proteinExistence type="predicted"/>
<organism evidence="5 6">
    <name type="scientific">Paraburkholderia acidicola</name>
    <dbReference type="NCBI Taxonomy" id="1912599"/>
    <lineage>
        <taxon>Bacteria</taxon>
        <taxon>Pseudomonadati</taxon>
        <taxon>Pseudomonadota</taxon>
        <taxon>Betaproteobacteria</taxon>
        <taxon>Burkholderiales</taxon>
        <taxon>Burkholderiaceae</taxon>
        <taxon>Paraburkholderia</taxon>
    </lineage>
</organism>
<protein>
    <recommendedName>
        <fullName evidence="7">Phosphoribosyl-dephospho-CoA transferase</fullName>
    </recommendedName>
</protein>
<evidence type="ECO:0000313" key="5">
    <source>
        <dbReference type="EMBL" id="PCE21792.1"/>
    </source>
</evidence>
<dbReference type="GO" id="GO:0016779">
    <property type="term" value="F:nucleotidyltransferase activity"/>
    <property type="evidence" value="ECO:0007669"/>
    <property type="project" value="UniProtKB-KW"/>
</dbReference>
<evidence type="ECO:0000256" key="2">
    <source>
        <dbReference type="ARBA" id="ARBA00022695"/>
    </source>
</evidence>
<feature type="domain" description="Phosphoribosyl-dephospho-CoA transferase MdcG C-terminal" evidence="3">
    <location>
        <begin position="110"/>
        <end position="227"/>
    </location>
</feature>
<evidence type="ECO:0000313" key="6">
    <source>
        <dbReference type="Proteomes" id="UP000218022"/>
    </source>
</evidence>
<evidence type="ECO:0000259" key="4">
    <source>
        <dbReference type="Pfam" id="PF20866"/>
    </source>
</evidence>
<gene>
    <name evidence="5" type="ORF">BWP39_19150</name>
</gene>
<evidence type="ECO:0000256" key="1">
    <source>
        <dbReference type="ARBA" id="ARBA00022679"/>
    </source>
</evidence>
<evidence type="ECO:0000259" key="3">
    <source>
        <dbReference type="Pfam" id="PF10620"/>
    </source>
</evidence>
<accession>A0A2A4EMZ6</accession>
<dbReference type="OrthoDB" id="1275217at2"/>
<keyword evidence="1" id="KW-0808">Transferase</keyword>
<dbReference type="EMBL" id="MTZV01000006">
    <property type="protein sequence ID" value="PCE21792.1"/>
    <property type="molecule type" value="Genomic_DNA"/>
</dbReference>
<sequence length="235" mass="25431">MCACAAARCAVDSSVPVHRMDSQPHDLLRLRDIQRADDEPEWVHDAWMRAPFAVVRRALPLAAESLVPVGLRGITRAQRYGTWAKTSDIEQCIAPEDLCDVELFTLPASRHTLPAFVALTALRSDARYLHTFVWGPTGSAGFELATHALTVTPTSDLDLLIRVPEPLSHANALLLLGELQRAAQHSGTRVDAQLETPSGGIALAEYAAGKPRVLARSAHGPHLIDNPWSAAYGVA</sequence>
<evidence type="ECO:0008006" key="7">
    <source>
        <dbReference type="Google" id="ProtNLM"/>
    </source>
</evidence>
<dbReference type="Proteomes" id="UP000218022">
    <property type="component" value="Unassembled WGS sequence"/>
</dbReference>
<dbReference type="NCBIfam" id="NF002332">
    <property type="entry name" value="PRK01293.1"/>
    <property type="match status" value="1"/>
</dbReference>
<dbReference type="NCBIfam" id="TIGR03135">
    <property type="entry name" value="malonate_mdcG"/>
    <property type="match status" value="1"/>
</dbReference>
<keyword evidence="2" id="KW-0548">Nucleotidyltransferase</keyword>
<dbReference type="AlphaFoldDB" id="A0A2A4EMZ6"/>
<dbReference type="Pfam" id="PF20866">
    <property type="entry name" value="MdcG_N"/>
    <property type="match status" value="1"/>
</dbReference>